<dbReference type="Gene3D" id="2.60.40.10">
    <property type="entry name" value="Immunoglobulins"/>
    <property type="match status" value="1"/>
</dbReference>
<dbReference type="Ensembl" id="ENSSFOT00015025481.2">
    <property type="protein sequence ID" value="ENSSFOP00015025203.1"/>
    <property type="gene ID" value="ENSSFOG00015016173.2"/>
</dbReference>
<reference evidence="5" key="2">
    <citation type="submission" date="2025-08" db="UniProtKB">
        <authorList>
            <consortium name="Ensembl"/>
        </authorList>
    </citation>
    <scope>IDENTIFICATION</scope>
</reference>
<dbReference type="OrthoDB" id="8758322at2759"/>
<evidence type="ECO:0000256" key="2">
    <source>
        <dbReference type="SAM" id="Phobius"/>
    </source>
</evidence>
<feature type="region of interest" description="Disordered" evidence="1">
    <location>
        <begin position="324"/>
        <end position="387"/>
    </location>
</feature>
<keyword evidence="6" id="KW-1185">Reference proteome</keyword>
<feature type="chain" id="PRO_5034298363" evidence="3">
    <location>
        <begin position="25"/>
        <end position="387"/>
    </location>
</feature>
<dbReference type="Proteomes" id="UP000694397">
    <property type="component" value="Chromosome 4"/>
</dbReference>
<dbReference type="Pfam" id="PF01108">
    <property type="entry name" value="Tissue_fac"/>
    <property type="match status" value="1"/>
</dbReference>
<dbReference type="GeneID" id="108932840"/>
<keyword evidence="2" id="KW-0812">Transmembrane</keyword>
<dbReference type="SUPFAM" id="SSF49265">
    <property type="entry name" value="Fibronectin type III"/>
    <property type="match status" value="1"/>
</dbReference>
<dbReference type="AlphaFoldDB" id="A0A8C9S363"/>
<dbReference type="PANTHER" id="PTHR20859:SF87">
    <property type="entry name" value="CYTOKINE RECEPTOR FAMILY MEMBER B13-RELATED"/>
    <property type="match status" value="1"/>
</dbReference>
<accession>A0A8C9S363</accession>
<dbReference type="InterPro" id="IPR003961">
    <property type="entry name" value="FN3_dom"/>
</dbReference>
<reference evidence="5" key="3">
    <citation type="submission" date="2025-09" db="UniProtKB">
        <authorList>
            <consortium name="Ensembl"/>
        </authorList>
    </citation>
    <scope>IDENTIFICATION</scope>
</reference>
<evidence type="ECO:0000313" key="6">
    <source>
        <dbReference type="Proteomes" id="UP000694397"/>
    </source>
</evidence>
<evidence type="ECO:0000256" key="3">
    <source>
        <dbReference type="SAM" id="SignalP"/>
    </source>
</evidence>
<feature type="transmembrane region" description="Helical" evidence="2">
    <location>
        <begin position="235"/>
        <end position="258"/>
    </location>
</feature>
<dbReference type="GeneTree" id="ENSGT00990000204028"/>
<feature type="domain" description="Fibronectin type-III" evidence="4">
    <location>
        <begin position="8"/>
        <end position="108"/>
    </location>
</feature>
<dbReference type="GO" id="GO:0004896">
    <property type="term" value="F:cytokine receptor activity"/>
    <property type="evidence" value="ECO:0007669"/>
    <property type="project" value="TreeGrafter"/>
</dbReference>
<organism evidence="5 6">
    <name type="scientific">Scleropages formosus</name>
    <name type="common">Asian bonytongue</name>
    <name type="synonym">Osteoglossum formosum</name>
    <dbReference type="NCBI Taxonomy" id="113540"/>
    <lineage>
        <taxon>Eukaryota</taxon>
        <taxon>Metazoa</taxon>
        <taxon>Chordata</taxon>
        <taxon>Craniata</taxon>
        <taxon>Vertebrata</taxon>
        <taxon>Euteleostomi</taxon>
        <taxon>Actinopterygii</taxon>
        <taxon>Neopterygii</taxon>
        <taxon>Teleostei</taxon>
        <taxon>Osteoglossocephala</taxon>
        <taxon>Osteoglossomorpha</taxon>
        <taxon>Osteoglossiformes</taxon>
        <taxon>Osteoglossidae</taxon>
        <taxon>Scleropages</taxon>
    </lineage>
</organism>
<protein>
    <submittedName>
        <fullName evidence="5">Interferon gamma receptor 1-like</fullName>
    </submittedName>
</protein>
<dbReference type="InterPro" id="IPR013783">
    <property type="entry name" value="Ig-like_fold"/>
</dbReference>
<dbReference type="KEGG" id="sfm:108932840"/>
<keyword evidence="3" id="KW-0732">Signal</keyword>
<dbReference type="RefSeq" id="NP_001348133.1">
    <property type="nucleotide sequence ID" value="NM_001361204.1"/>
</dbReference>
<dbReference type="PANTHER" id="PTHR20859">
    <property type="entry name" value="INTERFERON/INTERLEUKIN RECEPTOR"/>
    <property type="match status" value="1"/>
</dbReference>
<keyword evidence="2" id="KW-1133">Transmembrane helix</keyword>
<reference evidence="5 6" key="1">
    <citation type="submission" date="2019-04" db="EMBL/GenBank/DDBJ databases">
        <authorList>
            <consortium name="Wellcome Sanger Institute Data Sharing"/>
        </authorList>
    </citation>
    <scope>NUCLEOTIDE SEQUENCE [LARGE SCALE GENOMIC DNA]</scope>
</reference>
<evidence type="ECO:0000259" key="4">
    <source>
        <dbReference type="Pfam" id="PF01108"/>
    </source>
</evidence>
<name>A0A8C9S363_SCLFO</name>
<dbReference type="InterPro" id="IPR050650">
    <property type="entry name" value="Type-II_Cytokine-TF_Rcpt"/>
</dbReference>
<dbReference type="GO" id="GO:0005886">
    <property type="term" value="C:plasma membrane"/>
    <property type="evidence" value="ECO:0007669"/>
    <property type="project" value="TreeGrafter"/>
</dbReference>
<proteinExistence type="predicted"/>
<sequence>MAARAEALLALLLLLGVSTASVLAILPPVNVTVKCKNFENVLYWNYSASALPAYFNVNVYRYVSSSPHTVGSCSNTTQHYCDISVETREVEEHYYATVTATVGSNVSSEADSTQFTYYNLFDGHLCAVDFPPVNVSFEEDKMVLSFQHPFRFYRKTLKHVKNKGEYKKFHFYIKYGNESTHQTFTCDLRSICEEEILIKDGVQVVHLWGQMNTMNLSTSKEIVVNLPRKERNSLMMLYLIPAIITLVLLIGGIGFPIYRKLTHSSTSIPKAMASLLSTSPRGASILSPERPNTVVVVQSTDSPSSETFLLPDGDCPPVDGAPKDGSRFPIGVGIDKDTSAGSGGSGSEAESSEANRSVSQAFVSGYDRPKQLGVEMAPGDTVFGYRD</sequence>
<dbReference type="CTD" id="794493"/>
<evidence type="ECO:0000256" key="1">
    <source>
        <dbReference type="SAM" id="MobiDB-lite"/>
    </source>
</evidence>
<dbReference type="InterPro" id="IPR036116">
    <property type="entry name" value="FN3_sf"/>
</dbReference>
<gene>
    <name evidence="5" type="primary">ifngr1l</name>
</gene>
<evidence type="ECO:0000313" key="5">
    <source>
        <dbReference type="Ensembl" id="ENSSFOP00015025203.1"/>
    </source>
</evidence>
<feature type="signal peptide" evidence="3">
    <location>
        <begin position="1"/>
        <end position="24"/>
    </location>
</feature>
<keyword evidence="2" id="KW-0472">Membrane</keyword>